<evidence type="ECO:0000313" key="2">
    <source>
        <dbReference type="EMBL" id="AGN12018.1"/>
    </source>
</evidence>
<gene>
    <name evidence="2" type="ORF">PRAG_00076</name>
</gene>
<protein>
    <submittedName>
        <fullName evidence="2">Uncharacterized protein</fullName>
    </submittedName>
</protein>
<keyword evidence="3" id="KW-1185">Reference proteome</keyword>
<dbReference type="EMBL" id="HQ337021">
    <property type="protein sequence ID" value="AGN12018.1"/>
    <property type="molecule type" value="Genomic_DNA"/>
</dbReference>
<evidence type="ECO:0000313" key="3">
    <source>
        <dbReference type="Proteomes" id="UP000201670"/>
    </source>
</evidence>
<dbReference type="Proteomes" id="UP000201670">
    <property type="component" value="Segment"/>
</dbReference>
<accession>R9S7Z7</accession>
<organism evidence="2 3">
    <name type="scientific">Prochlorococcus phage P-SSM3</name>
    <dbReference type="NCBI Taxonomy" id="536453"/>
    <lineage>
        <taxon>Viruses</taxon>
        <taxon>Duplodnaviria</taxon>
        <taxon>Heunggongvirae</taxon>
        <taxon>Uroviricota</taxon>
        <taxon>Caudoviricetes</taxon>
        <taxon>Pantevenvirales</taxon>
        <taxon>Kyanoviridae</taxon>
        <taxon>Ronodorvirus</taxon>
        <taxon>Ronodorvirus pssm3</taxon>
    </lineage>
</organism>
<evidence type="ECO:0000256" key="1">
    <source>
        <dbReference type="SAM" id="MobiDB-lite"/>
    </source>
</evidence>
<feature type="compositionally biased region" description="Basic residues" evidence="1">
    <location>
        <begin position="1"/>
        <end position="11"/>
    </location>
</feature>
<proteinExistence type="predicted"/>
<name>R9S7Z7_9CAUD</name>
<reference evidence="2 3" key="1">
    <citation type="submission" date="2010-10" db="EMBL/GenBank/DDBJ databases">
        <title>The Genome Sequence of Prochlorococcus phage P-SSM3.</title>
        <authorList>
            <consortium name="The Broad Institute Genome Sequencing Platform"/>
            <person name="Henn M.R."/>
            <person name="Sullivan M.S."/>
            <person name="Osburne M.S."/>
            <person name="Levin J."/>
            <person name="Malboeuf C."/>
            <person name="Casali M."/>
            <person name="Russ C."/>
            <person name="Lennon N."/>
            <person name="Chapman S.B."/>
            <person name="Erlich R."/>
            <person name="Young S.K."/>
            <person name="Yandava C."/>
            <person name="Zeng Q."/>
            <person name="Alvarado L."/>
            <person name="Anderson S."/>
            <person name="Berlin A."/>
            <person name="Chen Z."/>
            <person name="Freedman E."/>
            <person name="Gellesch M."/>
            <person name="Goldberg J."/>
            <person name="Green L."/>
            <person name="Griggs A."/>
            <person name="Gujja S."/>
            <person name="Heilman E.R."/>
            <person name="Heiman D."/>
            <person name="Hollinger A."/>
            <person name="Howarth C."/>
            <person name="Larson L."/>
            <person name="Mehta T."/>
            <person name="Pearson M."/>
            <person name="Roberts A."/>
            <person name="Ryan E."/>
            <person name="Saif S."/>
            <person name="Shea T."/>
            <person name="Shenoy N."/>
            <person name="Sisk P."/>
            <person name="Stolte C."/>
            <person name="Sykes S."/>
            <person name="White J."/>
            <person name="Yu Q."/>
            <person name="Coleman M.L."/>
            <person name="Huang K.H."/>
            <person name="Weigele P.R."/>
            <person name="DeFrancesco A.S."/>
            <person name="Kern S.E."/>
            <person name="Thompson L.R."/>
            <person name="Fu R."/>
            <person name="Hombeck B."/>
            <person name="Chisholm S.W."/>
            <person name="Haas B."/>
            <person name="Nusbaum C."/>
            <person name="Birren B."/>
        </authorList>
    </citation>
    <scope>NUCLEOTIDE SEQUENCE [LARGE SCALE GENOMIC DNA]</scope>
    <source>
        <strain evidence="2 3">P-SSM3</strain>
    </source>
</reference>
<dbReference type="GeneID" id="15956757"/>
<sequence length="37" mass="4048">MDAGKAAKKKVGKDPRGVRALSKGKWGYVKNNQFTPD</sequence>
<dbReference type="KEGG" id="vg:15956757"/>
<feature type="region of interest" description="Disordered" evidence="1">
    <location>
        <begin position="1"/>
        <end position="37"/>
    </location>
</feature>
<dbReference type="RefSeq" id="YP_008130007.1">
    <property type="nucleotide sequence ID" value="NC_021559.1"/>
</dbReference>